<evidence type="ECO:0000313" key="3">
    <source>
        <dbReference type="Proteomes" id="UP000655420"/>
    </source>
</evidence>
<keyword evidence="3" id="KW-1185">Reference proteome</keyword>
<protein>
    <submittedName>
        <fullName evidence="2">YjbH domain-containing protein</fullName>
    </submittedName>
</protein>
<feature type="signal peptide" evidence="1">
    <location>
        <begin position="1"/>
        <end position="18"/>
    </location>
</feature>
<comment type="caution">
    <text evidence="2">The sequence shown here is derived from an EMBL/GenBank/DDBJ whole genome shotgun (WGS) entry which is preliminary data.</text>
</comment>
<accession>A0A8J7M8P8</accession>
<dbReference type="AlphaFoldDB" id="A0A8J7M8P8"/>
<sequence length="820" mass="89947">MRDIKSVAVRLCACAALAAPVSTRAEMPEEPPRPHHNLYGVTGLIDMPSAEMQPDAQISLTSGYFGGYMRNTLSAQIFPGVEAAFRYSILTDFLSAGTEDLYDRSFDIKLRLIRESEIWPNVVVGFQDFLGTGVYSSEYIAATKRFFEGSVVLTGGVGWGRLSSANDVENVFCAAIDSMCDRDDFDGVGGEVNFGRFFRGEKMGFFGGVQWDTPIDGLALKAELSSDAYTREELSGNFDQNIPVNFGIEYRPIENIEVGAYYMYGSEFGVRITISGNPFSPPAPFDTEPSTLPVRHRSLQPSTAPSVGLGKTIDLVTGAVPVTDYREAGIKKVTLETDPDGTRRAQAVLPASADDACPAATATGIDADLQLIDLVTYVRPDGQAICTVALRPAGERAIRAARRAATDFSTDWYDDPANRERAVEALGEALATDGVGLFGIELFATRARVYIENRRFFAMPRAIGRTARALSRSMPPSVELFEIVPVENGLPVATIAITRTDVEDFVDQSDGATDMWSAATLAEAPKPQWSAVEGVDSLFPRASYSIGPYVPINFFDPDSPLRADLQILALGTVEVAPGISASAEITQRIVGNLDDIERDPDSDLPPVRTDLAEYFRTDTPVISRLTADYVTKLDDDIYARFSGGLFERMFGGVGAEVLWKPVDQSWGIGGEINWVQQRDFEGYFGFRNYDVFTGHASFYWDTGFYGISTQIDAGRYLAGDWGGTFSLSRRFANGWEIGAFFTLTDVPFDEFGEGSFDKGITLTIPFNWVLPFDGRSSYSTTIRPVTRDGGQRLIVANRLYPTVRDNDRGGLKTRWGGFWE</sequence>
<dbReference type="Proteomes" id="UP000655420">
    <property type="component" value="Unassembled WGS sequence"/>
</dbReference>
<dbReference type="EMBL" id="JAEHHL010000006">
    <property type="protein sequence ID" value="MBK0399639.1"/>
    <property type="molecule type" value="Genomic_DNA"/>
</dbReference>
<name>A0A8J7M8P8_9RHOB</name>
<reference evidence="2" key="1">
    <citation type="submission" date="2020-12" db="EMBL/GenBank/DDBJ databases">
        <title>Bacterial taxonomy.</title>
        <authorList>
            <person name="Pan X."/>
        </authorList>
    </citation>
    <scope>NUCLEOTIDE SEQUENCE</scope>
    <source>
        <strain evidence="2">M0105</strain>
    </source>
</reference>
<dbReference type="Pfam" id="PF06082">
    <property type="entry name" value="YjbH"/>
    <property type="match status" value="1"/>
</dbReference>
<dbReference type="RefSeq" id="WP_200609838.1">
    <property type="nucleotide sequence ID" value="NZ_JAEHHL010000006.1"/>
</dbReference>
<gene>
    <name evidence="2" type="ORF">H0I76_10580</name>
</gene>
<keyword evidence="1" id="KW-0732">Signal</keyword>
<organism evidence="2 3">
    <name type="scientific">Thermohalobaculum xanthum</name>
    <dbReference type="NCBI Taxonomy" id="2753746"/>
    <lineage>
        <taxon>Bacteria</taxon>
        <taxon>Pseudomonadati</taxon>
        <taxon>Pseudomonadota</taxon>
        <taxon>Alphaproteobacteria</taxon>
        <taxon>Rhodobacterales</taxon>
        <taxon>Paracoccaceae</taxon>
        <taxon>Thermohalobaculum</taxon>
    </lineage>
</organism>
<evidence type="ECO:0000256" key="1">
    <source>
        <dbReference type="SAM" id="SignalP"/>
    </source>
</evidence>
<evidence type="ECO:0000313" key="2">
    <source>
        <dbReference type="EMBL" id="MBK0399639.1"/>
    </source>
</evidence>
<dbReference type="InterPro" id="IPR010344">
    <property type="entry name" value="YbjH"/>
</dbReference>
<feature type="chain" id="PRO_5035201043" evidence="1">
    <location>
        <begin position="19"/>
        <end position="820"/>
    </location>
</feature>
<proteinExistence type="predicted"/>